<sequence length="46" mass="5164">MTEPNLSENYTPFSPENINDLFEEVSTSDTNSQVSQETNTIDLPSQ</sequence>
<accession>A0A9N9JZJ5</accession>
<proteinExistence type="predicted"/>
<evidence type="ECO:0000313" key="3">
    <source>
        <dbReference type="Proteomes" id="UP000789396"/>
    </source>
</evidence>
<evidence type="ECO:0000256" key="1">
    <source>
        <dbReference type="SAM" id="MobiDB-lite"/>
    </source>
</evidence>
<name>A0A9N9JZJ5_9GLOM</name>
<reference evidence="2" key="1">
    <citation type="submission" date="2021-06" db="EMBL/GenBank/DDBJ databases">
        <authorList>
            <person name="Kallberg Y."/>
            <person name="Tangrot J."/>
            <person name="Rosling A."/>
        </authorList>
    </citation>
    <scope>NUCLEOTIDE SEQUENCE</scope>
    <source>
        <strain evidence="2">IN212</strain>
    </source>
</reference>
<organism evidence="2 3">
    <name type="scientific">Racocetra fulgida</name>
    <dbReference type="NCBI Taxonomy" id="60492"/>
    <lineage>
        <taxon>Eukaryota</taxon>
        <taxon>Fungi</taxon>
        <taxon>Fungi incertae sedis</taxon>
        <taxon>Mucoromycota</taxon>
        <taxon>Glomeromycotina</taxon>
        <taxon>Glomeromycetes</taxon>
        <taxon>Diversisporales</taxon>
        <taxon>Gigasporaceae</taxon>
        <taxon>Racocetra</taxon>
    </lineage>
</organism>
<dbReference type="OrthoDB" id="10449053at2759"/>
<dbReference type="AlphaFoldDB" id="A0A9N9JZJ5"/>
<comment type="caution">
    <text evidence="2">The sequence shown here is derived from an EMBL/GenBank/DDBJ whole genome shotgun (WGS) entry which is preliminary data.</text>
</comment>
<dbReference type="EMBL" id="CAJVPZ010076764">
    <property type="protein sequence ID" value="CAG8804881.1"/>
    <property type="molecule type" value="Genomic_DNA"/>
</dbReference>
<keyword evidence="3" id="KW-1185">Reference proteome</keyword>
<dbReference type="Proteomes" id="UP000789396">
    <property type="component" value="Unassembled WGS sequence"/>
</dbReference>
<protein>
    <submittedName>
        <fullName evidence="2">19943_t:CDS:1</fullName>
    </submittedName>
</protein>
<feature type="non-terminal residue" evidence="2">
    <location>
        <position position="46"/>
    </location>
</feature>
<evidence type="ECO:0000313" key="2">
    <source>
        <dbReference type="EMBL" id="CAG8804881.1"/>
    </source>
</evidence>
<gene>
    <name evidence="2" type="ORF">RFULGI_LOCUS18115</name>
</gene>
<feature type="region of interest" description="Disordered" evidence="1">
    <location>
        <begin position="26"/>
        <end position="46"/>
    </location>
</feature>